<dbReference type="PaxDb" id="537011-PREVCOP_05544"/>
<dbReference type="AlphaFoldDB" id="D1PE96"/>
<evidence type="ECO:0000313" key="2">
    <source>
        <dbReference type="Proteomes" id="UP000004477"/>
    </source>
</evidence>
<dbReference type="Proteomes" id="UP000004477">
    <property type="component" value="Unassembled WGS sequence"/>
</dbReference>
<dbReference type="HOGENOM" id="CLU_201199_0_0_10"/>
<gene>
    <name evidence="1" type="ORF">PREVCOP_05544</name>
</gene>
<keyword evidence="2" id="KW-1185">Reference proteome</keyword>
<accession>D1PE96</accession>
<dbReference type="EMBL" id="ACBX02000022">
    <property type="protein sequence ID" value="EFB34964.1"/>
    <property type="molecule type" value="Genomic_DNA"/>
</dbReference>
<name>D1PE96_9BACT</name>
<evidence type="ECO:0000313" key="1">
    <source>
        <dbReference type="EMBL" id="EFB34964.1"/>
    </source>
</evidence>
<proteinExistence type="predicted"/>
<protein>
    <submittedName>
        <fullName evidence="1">Uncharacterized protein</fullName>
    </submittedName>
</protein>
<organism evidence="1 2">
    <name type="scientific">Segatella copri DSM 18205</name>
    <dbReference type="NCBI Taxonomy" id="537011"/>
    <lineage>
        <taxon>Bacteria</taxon>
        <taxon>Pseudomonadati</taxon>
        <taxon>Bacteroidota</taxon>
        <taxon>Bacteroidia</taxon>
        <taxon>Bacteroidales</taxon>
        <taxon>Prevotellaceae</taxon>
        <taxon>Segatella</taxon>
    </lineage>
</organism>
<sequence>MHNSCWTCAYQLLCKCTTAVVRPMILTISTTYSVSSNNISCLFQQHEEGES</sequence>
<comment type="caution">
    <text evidence="1">The sequence shown here is derived from an EMBL/GenBank/DDBJ whole genome shotgun (WGS) entry which is preliminary data.</text>
</comment>
<reference evidence="1" key="1">
    <citation type="submission" date="2009-11" db="EMBL/GenBank/DDBJ databases">
        <authorList>
            <person name="Weinstock G."/>
            <person name="Sodergren E."/>
            <person name="Clifton S."/>
            <person name="Fulton L."/>
            <person name="Fulton B."/>
            <person name="Courtney L."/>
            <person name="Fronick C."/>
            <person name="Harrison M."/>
            <person name="Strong C."/>
            <person name="Farmer C."/>
            <person name="Delahaunty K."/>
            <person name="Markovic C."/>
            <person name="Hall O."/>
            <person name="Minx P."/>
            <person name="Tomlinson C."/>
            <person name="Mitreva M."/>
            <person name="Nelson J."/>
            <person name="Hou S."/>
            <person name="Wollam A."/>
            <person name="Pepin K.H."/>
            <person name="Johnson M."/>
            <person name="Bhonagiri V."/>
            <person name="Nash W.E."/>
            <person name="Warren W."/>
            <person name="Chinwalla A."/>
            <person name="Mardis E.R."/>
            <person name="Wilson R.K."/>
        </authorList>
    </citation>
    <scope>NUCLEOTIDE SEQUENCE [LARGE SCALE GENOMIC DNA]</scope>
    <source>
        <strain evidence="1">DSM 18205</strain>
    </source>
</reference>